<feature type="transmembrane region" description="Helical" evidence="10">
    <location>
        <begin position="121"/>
        <end position="142"/>
    </location>
</feature>
<dbReference type="AlphaFoldDB" id="A0A090AI86"/>
<organism evidence="12 13">
    <name type="scientific">Thioploca ingrica</name>
    <dbReference type="NCBI Taxonomy" id="40754"/>
    <lineage>
        <taxon>Bacteria</taxon>
        <taxon>Pseudomonadati</taxon>
        <taxon>Pseudomonadota</taxon>
        <taxon>Gammaproteobacteria</taxon>
        <taxon>Thiotrichales</taxon>
        <taxon>Thiotrichaceae</taxon>
        <taxon>Thioploca</taxon>
    </lineage>
</organism>
<evidence type="ECO:0000256" key="3">
    <source>
        <dbReference type="ARBA" id="ARBA00022449"/>
    </source>
</evidence>
<name>A0A090AI86_9GAMM</name>
<feature type="transmembrane region" description="Helical" evidence="10">
    <location>
        <begin position="154"/>
        <end position="177"/>
    </location>
</feature>
<comment type="subcellular location">
    <subcellularLocation>
        <location evidence="1">Membrane</location>
        <topology evidence="1">Multi-pass membrane protein</topology>
    </subcellularLocation>
</comment>
<evidence type="ECO:0000256" key="4">
    <source>
        <dbReference type="ARBA" id="ARBA00022692"/>
    </source>
</evidence>
<evidence type="ECO:0000256" key="5">
    <source>
        <dbReference type="ARBA" id="ARBA00022989"/>
    </source>
</evidence>
<dbReference type="OrthoDB" id="9781411at2"/>
<keyword evidence="2" id="KW-0813">Transport</keyword>
<dbReference type="GO" id="GO:0015297">
    <property type="term" value="F:antiporter activity"/>
    <property type="evidence" value="ECO:0007669"/>
    <property type="project" value="UniProtKB-KW"/>
</dbReference>
<protein>
    <submittedName>
        <fullName evidence="12">Sodium/hydrogen exchanger</fullName>
    </submittedName>
</protein>
<dbReference type="GO" id="GO:0016020">
    <property type="term" value="C:membrane"/>
    <property type="evidence" value="ECO:0007669"/>
    <property type="project" value="UniProtKB-SubCell"/>
</dbReference>
<evidence type="ECO:0000256" key="9">
    <source>
        <dbReference type="ARBA" id="ARBA00023201"/>
    </source>
</evidence>
<dbReference type="STRING" id="40754.THII_3806"/>
<feature type="transmembrane region" description="Helical" evidence="10">
    <location>
        <begin position="29"/>
        <end position="49"/>
    </location>
</feature>
<feature type="transmembrane region" description="Helical" evidence="10">
    <location>
        <begin position="197"/>
        <end position="220"/>
    </location>
</feature>
<evidence type="ECO:0000256" key="10">
    <source>
        <dbReference type="SAM" id="Phobius"/>
    </source>
</evidence>
<dbReference type="Pfam" id="PF00999">
    <property type="entry name" value="Na_H_Exchanger"/>
    <property type="match status" value="2"/>
</dbReference>
<feature type="domain" description="Cation/H+ exchanger transmembrane" evidence="11">
    <location>
        <begin position="11"/>
        <end position="273"/>
    </location>
</feature>
<feature type="transmembrane region" description="Helical" evidence="10">
    <location>
        <begin position="227"/>
        <end position="259"/>
    </location>
</feature>
<feature type="domain" description="Cation/H+ exchanger transmembrane" evidence="11">
    <location>
        <begin position="298"/>
        <end position="417"/>
    </location>
</feature>
<dbReference type="PANTHER" id="PTHR43562">
    <property type="entry name" value="NAPA-TYPE SODIUM/HYDROGEN ANTIPORTER"/>
    <property type="match status" value="1"/>
</dbReference>
<dbReference type="PANTHER" id="PTHR43562:SF3">
    <property type="entry name" value="SODIUM ION_PROTON EXCHANGER (EUROFUNG)"/>
    <property type="match status" value="1"/>
</dbReference>
<dbReference type="KEGG" id="tig:THII_3806"/>
<dbReference type="InterPro" id="IPR038770">
    <property type="entry name" value="Na+/solute_symporter_sf"/>
</dbReference>
<evidence type="ECO:0000256" key="8">
    <source>
        <dbReference type="ARBA" id="ARBA00023136"/>
    </source>
</evidence>
<feature type="transmembrane region" description="Helical" evidence="10">
    <location>
        <begin position="6"/>
        <end position="22"/>
    </location>
</feature>
<dbReference type="EMBL" id="AP014633">
    <property type="protein sequence ID" value="BAP58103.1"/>
    <property type="molecule type" value="Genomic_DNA"/>
</dbReference>
<feature type="transmembrane region" description="Helical" evidence="10">
    <location>
        <begin position="336"/>
        <end position="358"/>
    </location>
</feature>
<feature type="transmembrane region" description="Helical" evidence="10">
    <location>
        <begin position="394"/>
        <end position="417"/>
    </location>
</feature>
<keyword evidence="6" id="KW-0915">Sodium</keyword>
<sequence length="420" mass="44924">MTETFIWIAVLLLLAKIAGLIERVGQPPVLGELIMGIILGNLVLVGVPWFESAKHNELLEFLAQLGVVILLFQVGLESNVTEMAKTGWRAFWVAVVGVTVPFILGTYLVGPLIMPGLSNNAYLFLGAALTATSVGITSRVFQDLGKLKIPEAKIILGAAVIDDVLGLIILAVVAAIAKTGTVSVTEIGWISLKAGLFLVGALIVGKTLTVKISGVFALIHGGPGMKFVVAISFCLIFAYVASLAELAPIVGAFAAGLVLEQVHFQEYLDPKINHEIRQAVYHADATTQAAVEQVLLTHHDHHLEELIYPLGYFLIPLFFILIGMQVDLQTLFNPKVLGAALIITAVAFIGKLAAGIVAGSVNKWIVGWGMAPRGEVGLIFAAVGQQIGVVSPEMYSIIIIVVIFTTLFTPPILTYYLKRT</sequence>
<evidence type="ECO:0000313" key="13">
    <source>
        <dbReference type="Proteomes" id="UP000031623"/>
    </source>
</evidence>
<proteinExistence type="predicted"/>
<feature type="transmembrane region" description="Helical" evidence="10">
    <location>
        <begin position="306"/>
        <end position="324"/>
    </location>
</feature>
<evidence type="ECO:0000256" key="1">
    <source>
        <dbReference type="ARBA" id="ARBA00004141"/>
    </source>
</evidence>
<dbReference type="Proteomes" id="UP000031623">
    <property type="component" value="Chromosome"/>
</dbReference>
<reference evidence="12 13" key="1">
    <citation type="journal article" date="2014" name="ISME J.">
        <title>Ecophysiology of Thioploca ingrica as revealed by the complete genome sequence supplemented with proteomic evidence.</title>
        <authorList>
            <person name="Kojima H."/>
            <person name="Ogura Y."/>
            <person name="Yamamoto N."/>
            <person name="Togashi T."/>
            <person name="Mori H."/>
            <person name="Watanabe T."/>
            <person name="Nemoto F."/>
            <person name="Kurokawa K."/>
            <person name="Hayashi T."/>
            <person name="Fukui M."/>
        </authorList>
    </citation>
    <scope>NUCLEOTIDE SEQUENCE [LARGE SCALE GENOMIC DNA]</scope>
</reference>
<keyword evidence="9" id="KW-0739">Sodium transport</keyword>
<keyword evidence="13" id="KW-1185">Reference proteome</keyword>
<keyword evidence="7" id="KW-0406">Ion transport</keyword>
<accession>A0A090AI86</accession>
<evidence type="ECO:0000259" key="11">
    <source>
        <dbReference type="Pfam" id="PF00999"/>
    </source>
</evidence>
<gene>
    <name evidence="12" type="ORF">THII_3806</name>
</gene>
<evidence type="ECO:0000256" key="6">
    <source>
        <dbReference type="ARBA" id="ARBA00023053"/>
    </source>
</evidence>
<dbReference type="HOGENOM" id="CLU_005126_7_1_6"/>
<feature type="transmembrane region" description="Helical" evidence="10">
    <location>
        <begin position="61"/>
        <end position="78"/>
    </location>
</feature>
<dbReference type="Gene3D" id="1.20.1530.20">
    <property type="match status" value="2"/>
</dbReference>
<keyword evidence="4 10" id="KW-0812">Transmembrane</keyword>
<evidence type="ECO:0000256" key="7">
    <source>
        <dbReference type="ARBA" id="ARBA00023065"/>
    </source>
</evidence>
<dbReference type="GO" id="GO:1902600">
    <property type="term" value="P:proton transmembrane transport"/>
    <property type="evidence" value="ECO:0007669"/>
    <property type="project" value="InterPro"/>
</dbReference>
<dbReference type="InterPro" id="IPR006153">
    <property type="entry name" value="Cation/H_exchanger_TM"/>
</dbReference>
<feature type="transmembrane region" description="Helical" evidence="10">
    <location>
        <begin position="90"/>
        <end position="109"/>
    </location>
</feature>
<keyword evidence="8 10" id="KW-0472">Membrane</keyword>
<dbReference type="GO" id="GO:0006814">
    <property type="term" value="P:sodium ion transport"/>
    <property type="evidence" value="ECO:0007669"/>
    <property type="project" value="UniProtKB-KW"/>
</dbReference>
<keyword evidence="5 10" id="KW-1133">Transmembrane helix</keyword>
<keyword evidence="3" id="KW-0050">Antiport</keyword>
<evidence type="ECO:0000313" key="12">
    <source>
        <dbReference type="EMBL" id="BAP58103.1"/>
    </source>
</evidence>
<evidence type="ECO:0000256" key="2">
    <source>
        <dbReference type="ARBA" id="ARBA00022448"/>
    </source>
</evidence>